<keyword evidence="5" id="KW-1185">Reference proteome</keyword>
<comment type="similarity">
    <text evidence="1">Belongs to the UPF0177 family.</text>
</comment>
<feature type="transmembrane region" description="Helical" evidence="2">
    <location>
        <begin position="9"/>
        <end position="30"/>
    </location>
</feature>
<dbReference type="Proteomes" id="UP000774130">
    <property type="component" value="Unassembled WGS sequence"/>
</dbReference>
<reference evidence="4 5" key="1">
    <citation type="submission" date="2021-06" db="EMBL/GenBank/DDBJ databases">
        <title>Enterococcus alishanensis sp. nov., a novel lactic acid bacterium isolated from fresh coffee beans.</title>
        <authorList>
            <person name="Chen Y.-S."/>
        </authorList>
    </citation>
    <scope>NUCLEOTIDE SEQUENCE [LARGE SCALE GENOMIC DNA]</scope>
    <source>
        <strain evidence="4 5">ALS3</strain>
    </source>
</reference>
<protein>
    <submittedName>
        <fullName evidence="4">CPBP family intramembrane metalloprotease</fullName>
    </submittedName>
</protein>
<comment type="caution">
    <text evidence="4">The sequence shown here is derived from an EMBL/GenBank/DDBJ whole genome shotgun (WGS) entry which is preliminary data.</text>
</comment>
<keyword evidence="2" id="KW-0472">Membrane</keyword>
<dbReference type="RefSeq" id="WP_218327760.1">
    <property type="nucleotide sequence ID" value="NZ_JAHUZB010000022.1"/>
</dbReference>
<keyword evidence="2" id="KW-0812">Transmembrane</keyword>
<sequence length="224" mass="25433">MINKYSTKMVVFILIYICIFLLKIPQYIINSANQKITIQAVCYTMLLIIGISLFKKTIQSNFHWIKLHKFKSLLILVAVYLADVLLSSLGYGVVEIFFSTLNITPDNFQNDTNILNTITLINPVIILAILAFIGPIVEEFFFKGILITKFSTKIPVGLAVLLSSSLFAATHIHNLYLTDFIQSIPYFLSGLVFGFSYYKTKNLILISLVHIFMNLISLLPFFLT</sequence>
<feature type="transmembrane region" description="Helical" evidence="2">
    <location>
        <begin position="114"/>
        <end position="133"/>
    </location>
</feature>
<dbReference type="EMBL" id="JAHUZB010000022">
    <property type="protein sequence ID" value="MBV7392547.1"/>
    <property type="molecule type" value="Genomic_DNA"/>
</dbReference>
<evidence type="ECO:0000259" key="3">
    <source>
        <dbReference type="Pfam" id="PF02517"/>
    </source>
</evidence>
<feature type="domain" description="CAAX prenyl protease 2/Lysostaphin resistance protein A-like" evidence="3">
    <location>
        <begin position="122"/>
        <end position="216"/>
    </location>
</feature>
<feature type="transmembrane region" description="Helical" evidence="2">
    <location>
        <begin position="154"/>
        <end position="174"/>
    </location>
</feature>
<dbReference type="PANTHER" id="PTHR36435">
    <property type="entry name" value="SLR1288 PROTEIN"/>
    <property type="match status" value="1"/>
</dbReference>
<keyword evidence="4" id="KW-0645">Protease</keyword>
<feature type="transmembrane region" description="Helical" evidence="2">
    <location>
        <begin position="203"/>
        <end position="223"/>
    </location>
</feature>
<dbReference type="InterPro" id="IPR003675">
    <property type="entry name" value="Rce1/LyrA-like_dom"/>
</dbReference>
<evidence type="ECO:0000256" key="1">
    <source>
        <dbReference type="ARBA" id="ARBA00009067"/>
    </source>
</evidence>
<dbReference type="PANTHER" id="PTHR36435:SF1">
    <property type="entry name" value="CAAX AMINO TERMINAL PROTEASE FAMILY PROTEIN"/>
    <property type="match status" value="1"/>
</dbReference>
<feature type="transmembrane region" description="Helical" evidence="2">
    <location>
        <begin position="74"/>
        <end position="94"/>
    </location>
</feature>
<accession>A0ABS6TI20</accession>
<gene>
    <name evidence="4" type="ORF">KUA55_18040</name>
</gene>
<feature type="transmembrane region" description="Helical" evidence="2">
    <location>
        <begin position="180"/>
        <end position="198"/>
    </location>
</feature>
<keyword evidence="2" id="KW-1133">Transmembrane helix</keyword>
<proteinExistence type="inferred from homology"/>
<dbReference type="GO" id="GO:0008237">
    <property type="term" value="F:metallopeptidase activity"/>
    <property type="evidence" value="ECO:0007669"/>
    <property type="project" value="UniProtKB-KW"/>
</dbReference>
<organism evidence="4 5">
    <name type="scientific">Enterococcus alishanensis</name>
    <dbReference type="NCBI Taxonomy" id="1303817"/>
    <lineage>
        <taxon>Bacteria</taxon>
        <taxon>Bacillati</taxon>
        <taxon>Bacillota</taxon>
        <taxon>Bacilli</taxon>
        <taxon>Lactobacillales</taxon>
        <taxon>Enterococcaceae</taxon>
        <taxon>Enterococcus</taxon>
    </lineage>
</organism>
<evidence type="ECO:0000256" key="2">
    <source>
        <dbReference type="SAM" id="Phobius"/>
    </source>
</evidence>
<name>A0ABS6TI20_9ENTE</name>
<evidence type="ECO:0000313" key="4">
    <source>
        <dbReference type="EMBL" id="MBV7392547.1"/>
    </source>
</evidence>
<evidence type="ECO:0000313" key="5">
    <source>
        <dbReference type="Proteomes" id="UP000774130"/>
    </source>
</evidence>
<dbReference type="InterPro" id="IPR052710">
    <property type="entry name" value="CAAX_protease"/>
</dbReference>
<dbReference type="Pfam" id="PF02517">
    <property type="entry name" value="Rce1-like"/>
    <property type="match status" value="1"/>
</dbReference>
<keyword evidence="4" id="KW-0378">Hydrolase</keyword>
<feature type="transmembrane region" description="Helical" evidence="2">
    <location>
        <begin position="36"/>
        <end position="54"/>
    </location>
</feature>
<keyword evidence="4" id="KW-0482">Metalloprotease</keyword>